<gene>
    <name evidence="1" type="ORF">BGC07_13030</name>
</gene>
<name>A0ABX3A4W4_9GAMM</name>
<dbReference type="InterPro" id="IPR036322">
    <property type="entry name" value="WD40_repeat_dom_sf"/>
</dbReference>
<dbReference type="InterPro" id="IPR015943">
    <property type="entry name" value="WD40/YVTN_repeat-like_dom_sf"/>
</dbReference>
<accession>A0ABX3A4W4</accession>
<sequence length="347" mass="38999">MLKYFYIKSIFSKTVFFTAISVYFAAIVCAYANKFTFQQDDGLINDGWVRLVQPSLPVGTQIDSLSLIDSGDALYVNTQSVGSFLCQGDSCNQLKHNLPQFNNSSHINFIAMTQKSIFSKLIKELPNDVRIFSAQIISDAKKILVGTRSHSAYLYDQGHWQHLSASTQSPSLPKNSWIYTLSSSKNGDKILIGTMNHGAYLWQNNHWQHLTIPTKQPLTKQSWIYASNISKDGSTMVIATHNNGVFLYQNKQWKHLNNPDQSGLLANTLVNSIAMSDDGKTILLGSLFGAYLYQQGRWSHVHKPHHNLNLKTITATYVSPNGKTMLIGTQLGMIYIRQLGLFEKQIN</sequence>
<dbReference type="EMBL" id="MDTU01000001">
    <property type="protein sequence ID" value="ODN43659.1"/>
    <property type="molecule type" value="Genomic_DNA"/>
</dbReference>
<evidence type="ECO:0000313" key="1">
    <source>
        <dbReference type="EMBL" id="ODN43659.1"/>
    </source>
</evidence>
<reference evidence="1 2" key="1">
    <citation type="submission" date="2016-08" db="EMBL/GenBank/DDBJ databases">
        <title>Draft genome sequence of Candidatus Piscirickettsia litoralis, from seawater.</title>
        <authorList>
            <person name="Wan X."/>
            <person name="Lee A.J."/>
            <person name="Hou S."/>
            <person name="Donachie S.P."/>
        </authorList>
    </citation>
    <scope>NUCLEOTIDE SEQUENCE [LARGE SCALE GENOMIC DNA]</scope>
    <source>
        <strain evidence="1 2">Y2</strain>
    </source>
</reference>
<proteinExistence type="predicted"/>
<dbReference type="Proteomes" id="UP000094329">
    <property type="component" value="Unassembled WGS sequence"/>
</dbReference>
<dbReference type="Gene3D" id="2.130.10.10">
    <property type="entry name" value="YVTN repeat-like/Quinoprotein amine dehydrogenase"/>
    <property type="match status" value="1"/>
</dbReference>
<evidence type="ECO:0000313" key="2">
    <source>
        <dbReference type="Proteomes" id="UP000094329"/>
    </source>
</evidence>
<dbReference type="RefSeq" id="WP_069313457.1">
    <property type="nucleotide sequence ID" value="NZ_MDTU01000001.1"/>
</dbReference>
<keyword evidence="2" id="KW-1185">Reference proteome</keyword>
<organism evidence="1 2">
    <name type="scientific">Piscirickettsia litoralis</name>
    <dbReference type="NCBI Taxonomy" id="1891921"/>
    <lineage>
        <taxon>Bacteria</taxon>
        <taxon>Pseudomonadati</taxon>
        <taxon>Pseudomonadota</taxon>
        <taxon>Gammaproteobacteria</taxon>
        <taxon>Thiotrichales</taxon>
        <taxon>Piscirickettsiaceae</taxon>
        <taxon>Piscirickettsia</taxon>
    </lineage>
</organism>
<comment type="caution">
    <text evidence="1">The sequence shown here is derived from an EMBL/GenBank/DDBJ whole genome shotgun (WGS) entry which is preliminary data.</text>
</comment>
<protein>
    <submittedName>
        <fullName evidence="1">Uncharacterized protein</fullName>
    </submittedName>
</protein>
<dbReference type="SUPFAM" id="SSF50978">
    <property type="entry name" value="WD40 repeat-like"/>
    <property type="match status" value="1"/>
</dbReference>